<dbReference type="Proteomes" id="UP000271227">
    <property type="component" value="Unassembled WGS sequence"/>
</dbReference>
<dbReference type="GO" id="GO:0015293">
    <property type="term" value="F:symporter activity"/>
    <property type="evidence" value="ECO:0007669"/>
    <property type="project" value="InterPro"/>
</dbReference>
<feature type="transmembrane region" description="Helical" evidence="2">
    <location>
        <begin position="320"/>
        <end position="343"/>
    </location>
</feature>
<feature type="transmembrane region" description="Helical" evidence="2">
    <location>
        <begin position="48"/>
        <end position="66"/>
    </location>
</feature>
<feature type="transmembrane region" description="Helical" evidence="2">
    <location>
        <begin position="364"/>
        <end position="386"/>
    </location>
</feature>
<proteinExistence type="inferred from homology"/>
<keyword evidence="2" id="KW-0812">Transmembrane</keyword>
<feature type="transmembrane region" description="Helical" evidence="2">
    <location>
        <begin position="20"/>
        <end position="42"/>
    </location>
</feature>
<evidence type="ECO:0000256" key="1">
    <source>
        <dbReference type="ARBA" id="ARBA00009617"/>
    </source>
</evidence>
<dbReference type="RefSeq" id="WP_121939654.1">
    <property type="nucleotide sequence ID" value="NZ_REFR01000014.1"/>
</dbReference>
<sequence>MNSLPPPSSGRISALRLAAYSTLAFPLAAGVLALQIFVPTFYAESLGLSLSSVGLILLLARLWDTVSDPVIGVLSDITPISLGRRRLWVLCGTPLLILSAWMLFNPAGPVTIWYLLIWTVAIYLAGTMMIVPYYAWGAELTPDYHERSRISGGRVFTGLAATLITLGLPVLLGGDANTLGPTLRGVIWLMAGTLLLAVLAIILFVPDRPQVPQASVSLAKALRLFRRRTPLRQLLAAYLVNGIANAIPATLFLLYTTHKLDGGDRSGLWLFTYFACAAVSTPFWVWLAGRMGKDRTWRRAVIFACLTFVWTPFLGPDDHLIYLVIVILGGFAAGADLVLPIALQADLVDWDAARTGKARPGIFFAIWGTTTKLGFALAVGIAFPLLDLIGFRTDGSNTGAALAGLGIIYGLVPVLLKLIALWIMQGYPITRAVHDGIQRRLHARGIAWSAP</sequence>
<feature type="transmembrane region" description="Helical" evidence="2">
    <location>
        <begin position="235"/>
        <end position="255"/>
    </location>
</feature>
<evidence type="ECO:0000313" key="3">
    <source>
        <dbReference type="EMBL" id="RMB02633.1"/>
    </source>
</evidence>
<comment type="similarity">
    <text evidence="1">Belongs to the sodium:galactoside symporter (TC 2.A.2) family.</text>
</comment>
<feature type="transmembrane region" description="Helical" evidence="2">
    <location>
        <begin position="155"/>
        <end position="174"/>
    </location>
</feature>
<dbReference type="AlphaFoldDB" id="A0A3M0CHI9"/>
<feature type="transmembrane region" description="Helical" evidence="2">
    <location>
        <begin position="87"/>
        <end position="104"/>
    </location>
</feature>
<dbReference type="PANTHER" id="PTHR11328:SF24">
    <property type="entry name" value="MAJOR FACILITATOR SUPERFAMILY (MFS) PROFILE DOMAIN-CONTAINING PROTEIN"/>
    <property type="match status" value="1"/>
</dbReference>
<evidence type="ECO:0000313" key="4">
    <source>
        <dbReference type="Proteomes" id="UP000271227"/>
    </source>
</evidence>
<organism evidence="3 4">
    <name type="scientific">Eilatimonas milleporae</name>
    <dbReference type="NCBI Taxonomy" id="911205"/>
    <lineage>
        <taxon>Bacteria</taxon>
        <taxon>Pseudomonadati</taxon>
        <taxon>Pseudomonadota</taxon>
        <taxon>Alphaproteobacteria</taxon>
        <taxon>Kordiimonadales</taxon>
        <taxon>Kordiimonadaceae</taxon>
        <taxon>Eilatimonas</taxon>
    </lineage>
</organism>
<dbReference type="EMBL" id="REFR01000014">
    <property type="protein sequence ID" value="RMB02633.1"/>
    <property type="molecule type" value="Genomic_DNA"/>
</dbReference>
<feature type="transmembrane region" description="Helical" evidence="2">
    <location>
        <begin position="398"/>
        <end position="423"/>
    </location>
</feature>
<dbReference type="Pfam" id="PF13347">
    <property type="entry name" value="MFS_2"/>
    <property type="match status" value="1"/>
</dbReference>
<feature type="transmembrane region" description="Helical" evidence="2">
    <location>
        <begin position="186"/>
        <end position="205"/>
    </location>
</feature>
<gene>
    <name evidence="3" type="ORF">BXY39_2983</name>
</gene>
<feature type="transmembrane region" description="Helical" evidence="2">
    <location>
        <begin position="110"/>
        <end position="134"/>
    </location>
</feature>
<comment type="caution">
    <text evidence="3">The sequence shown here is derived from an EMBL/GenBank/DDBJ whole genome shotgun (WGS) entry which is preliminary data.</text>
</comment>
<accession>A0A3M0CHI9</accession>
<name>A0A3M0CHI9_9PROT</name>
<feature type="transmembrane region" description="Helical" evidence="2">
    <location>
        <begin position="267"/>
        <end position="289"/>
    </location>
</feature>
<keyword evidence="4" id="KW-1185">Reference proteome</keyword>
<dbReference type="Gene3D" id="1.20.1250.20">
    <property type="entry name" value="MFS general substrate transporter like domains"/>
    <property type="match status" value="2"/>
</dbReference>
<dbReference type="PANTHER" id="PTHR11328">
    <property type="entry name" value="MAJOR FACILITATOR SUPERFAMILY DOMAIN-CONTAINING PROTEIN"/>
    <property type="match status" value="1"/>
</dbReference>
<keyword evidence="2" id="KW-0472">Membrane</keyword>
<dbReference type="GO" id="GO:0005886">
    <property type="term" value="C:plasma membrane"/>
    <property type="evidence" value="ECO:0007669"/>
    <property type="project" value="TreeGrafter"/>
</dbReference>
<feature type="transmembrane region" description="Helical" evidence="2">
    <location>
        <begin position="296"/>
        <end position="314"/>
    </location>
</feature>
<dbReference type="InParanoid" id="A0A3M0CHI9"/>
<dbReference type="SUPFAM" id="SSF103473">
    <property type="entry name" value="MFS general substrate transporter"/>
    <property type="match status" value="1"/>
</dbReference>
<dbReference type="OrthoDB" id="9764596at2"/>
<dbReference type="GO" id="GO:0008643">
    <property type="term" value="P:carbohydrate transport"/>
    <property type="evidence" value="ECO:0007669"/>
    <property type="project" value="InterPro"/>
</dbReference>
<dbReference type="InterPro" id="IPR039672">
    <property type="entry name" value="MFS_2"/>
</dbReference>
<reference evidence="3 4" key="1">
    <citation type="submission" date="2018-10" db="EMBL/GenBank/DDBJ databases">
        <title>Genomic Encyclopedia of Archaeal and Bacterial Type Strains, Phase II (KMG-II): from individual species to whole genera.</title>
        <authorList>
            <person name="Goeker M."/>
        </authorList>
    </citation>
    <scope>NUCLEOTIDE SEQUENCE [LARGE SCALE GENOMIC DNA]</scope>
    <source>
        <strain evidence="3 4">DSM 25217</strain>
    </source>
</reference>
<keyword evidence="2" id="KW-1133">Transmembrane helix</keyword>
<dbReference type="InterPro" id="IPR036259">
    <property type="entry name" value="MFS_trans_sf"/>
</dbReference>
<protein>
    <submittedName>
        <fullName evidence="3">Na+/melibiose symporter-like transporter</fullName>
    </submittedName>
</protein>
<evidence type="ECO:0000256" key="2">
    <source>
        <dbReference type="SAM" id="Phobius"/>
    </source>
</evidence>